<dbReference type="EMBL" id="CP002330">
    <property type="protein sequence ID" value="ADQ45085.1"/>
    <property type="molecule type" value="Genomic_DNA"/>
</dbReference>
<dbReference type="InterPro" id="IPR008702">
    <property type="entry name" value="NPV_P10"/>
</dbReference>
<accession>E4SCV2</accession>
<sequence>MSDREILELILEKVTVVDQKVDRLEKRLENLEKRVENLEKRVENLEKRVESLEKKVESLEKRVESLEKRVENLEKRVESLEKRMDALEARVERLEIQVSENTQILKALEHLAQVNKAEHDNFTHQLARIEGLLTSEINKNNQEHQVIISKVEENSEKITRLEKDMVVIESVCGKNMQDIAFLKGIKN</sequence>
<dbReference type="Proteomes" id="UP000006835">
    <property type="component" value="Chromosome"/>
</dbReference>
<dbReference type="AlphaFoldDB" id="E4SCV2"/>
<evidence type="ECO:0000313" key="2">
    <source>
        <dbReference type="EMBL" id="ADQ45085.1"/>
    </source>
</evidence>
<dbReference type="Gene3D" id="1.20.5.340">
    <property type="match status" value="1"/>
</dbReference>
<gene>
    <name evidence="2" type="ordered locus">Calkro_0169</name>
</gene>
<evidence type="ECO:0000313" key="3">
    <source>
        <dbReference type="Proteomes" id="UP000006835"/>
    </source>
</evidence>
<dbReference type="HOGENOM" id="CLU_1544778_0_0_9"/>
<reference key="1">
    <citation type="submission" date="2010-11" db="EMBL/GenBank/DDBJ databases">
        <title>Complete sequence of Caldicellulosiruptor kronotskyensis 2002.</title>
        <authorList>
            <consortium name="US DOE Joint Genome Institute"/>
            <person name="Lucas S."/>
            <person name="Copeland A."/>
            <person name="Lapidus A."/>
            <person name="Cheng J.-F."/>
            <person name="Bruce D."/>
            <person name="Goodwin L."/>
            <person name="Pitluck S."/>
            <person name="Davenport K."/>
            <person name="Detter J.C."/>
            <person name="Han C."/>
            <person name="Tapia R."/>
            <person name="Land M."/>
            <person name="Hauser L."/>
            <person name="Jeffries C."/>
            <person name="Kyrpides N."/>
            <person name="Ivanova N."/>
            <person name="Mikhailova N."/>
            <person name="Blumer-Schuette S.E."/>
            <person name="Kelly R.M."/>
            <person name="Woyke T."/>
        </authorList>
    </citation>
    <scope>NUCLEOTIDE SEQUENCE</scope>
    <source>
        <strain>2002</strain>
    </source>
</reference>
<organism evidence="2 3">
    <name type="scientific">Caldicellulosiruptor kronotskyensis (strain DSM 18902 / VKM B-2412 / 2002)</name>
    <dbReference type="NCBI Taxonomy" id="632348"/>
    <lineage>
        <taxon>Bacteria</taxon>
        <taxon>Bacillati</taxon>
        <taxon>Bacillota</taxon>
        <taxon>Bacillota incertae sedis</taxon>
        <taxon>Caldicellulosiruptorales</taxon>
        <taxon>Caldicellulosiruptoraceae</taxon>
        <taxon>Caldicellulosiruptor</taxon>
    </lineage>
</organism>
<dbReference type="Pfam" id="PF05531">
    <property type="entry name" value="NPV_P10"/>
    <property type="match status" value="1"/>
</dbReference>
<feature type="coiled-coil region" evidence="1">
    <location>
        <begin position="14"/>
        <end position="111"/>
    </location>
</feature>
<dbReference type="Gene3D" id="1.20.5.170">
    <property type="match status" value="1"/>
</dbReference>
<dbReference type="RefSeq" id="WP_013429242.1">
    <property type="nucleotide sequence ID" value="NC_014720.1"/>
</dbReference>
<protein>
    <submittedName>
        <fullName evidence="2">Nucleopolyhedrovirus P10 family protein</fullName>
    </submittedName>
</protein>
<keyword evidence="3" id="KW-1185">Reference proteome</keyword>
<name>E4SCV2_CALK2</name>
<dbReference type="KEGG" id="ckn:Calkro_0169"/>
<keyword evidence="1" id="KW-0175">Coiled coil</keyword>
<evidence type="ECO:0000256" key="1">
    <source>
        <dbReference type="SAM" id="Coils"/>
    </source>
</evidence>
<reference evidence="2 3" key="2">
    <citation type="journal article" date="2011" name="J. Bacteriol.">
        <title>Complete genome sequences for the anaerobic, extremely thermophilic plant biomass-degrading bacteria Caldicellulosiruptor hydrothermalis, Caldicellulosiruptor kristjanssonii, Caldicellulosiruptor kronotskyensis, Caldicellulosiruptor owensenis, and Caldicellulosiruptor lactoaceticus.</title>
        <authorList>
            <person name="Blumer-Schuette S.E."/>
            <person name="Ozdemir I."/>
            <person name="Mistry D."/>
            <person name="Lucas S."/>
            <person name="Lapidus A."/>
            <person name="Cheng J.F."/>
            <person name="Goodwin L.A."/>
            <person name="Pitluck S."/>
            <person name="Land M.L."/>
            <person name="Hauser L.J."/>
            <person name="Woyke T."/>
            <person name="Mikhailova N."/>
            <person name="Pati A."/>
            <person name="Kyrpides N.C."/>
            <person name="Ivanova N."/>
            <person name="Detter J.C."/>
            <person name="Walston-Davenport K."/>
            <person name="Han S."/>
            <person name="Adams M.W."/>
            <person name="Kelly R.M."/>
        </authorList>
    </citation>
    <scope>NUCLEOTIDE SEQUENCE [LARGE SCALE GENOMIC DNA]</scope>
    <source>
        <strain evidence="3">DSM 18902 / VKM B-2412 / 2002</strain>
    </source>
</reference>
<proteinExistence type="predicted"/>
<dbReference type="PATRIC" id="fig|632348.3.peg.177"/>
<dbReference type="SUPFAM" id="SSF57997">
    <property type="entry name" value="Tropomyosin"/>
    <property type="match status" value="1"/>
</dbReference>
<dbReference type="OrthoDB" id="1708171at2"/>